<dbReference type="OrthoDB" id="2988174at2759"/>
<dbReference type="EMBL" id="KN831779">
    <property type="protein sequence ID" value="KIM42049.1"/>
    <property type="molecule type" value="Genomic_DNA"/>
</dbReference>
<evidence type="ECO:0008006" key="3">
    <source>
        <dbReference type="Google" id="ProtNLM"/>
    </source>
</evidence>
<reference evidence="1 2" key="1">
    <citation type="submission" date="2014-04" db="EMBL/GenBank/DDBJ databases">
        <authorList>
            <consortium name="DOE Joint Genome Institute"/>
            <person name="Kuo A."/>
            <person name="Gay G."/>
            <person name="Dore J."/>
            <person name="Kohler A."/>
            <person name="Nagy L.G."/>
            <person name="Floudas D."/>
            <person name="Copeland A."/>
            <person name="Barry K.W."/>
            <person name="Cichocki N."/>
            <person name="Veneault-Fourrey C."/>
            <person name="LaButti K."/>
            <person name="Lindquist E.A."/>
            <person name="Lipzen A."/>
            <person name="Lundell T."/>
            <person name="Morin E."/>
            <person name="Murat C."/>
            <person name="Sun H."/>
            <person name="Tunlid A."/>
            <person name="Henrissat B."/>
            <person name="Grigoriev I.V."/>
            <person name="Hibbett D.S."/>
            <person name="Martin F."/>
            <person name="Nordberg H.P."/>
            <person name="Cantor M.N."/>
            <person name="Hua S.X."/>
        </authorList>
    </citation>
    <scope>NUCLEOTIDE SEQUENCE [LARGE SCALE GENOMIC DNA]</scope>
    <source>
        <strain evidence="2">h7</strain>
    </source>
</reference>
<keyword evidence="2" id="KW-1185">Reference proteome</keyword>
<sequence length="388" mass="43362">MTMGIVLEPSTPVAVAYLPNELVEKVLGFCSSQALSNVCLVDRRFSDNAYPLLYRTVSQTNLKRATNFLSTVYLYDRPASLVRSLTLSFHGVRIEEPFGKGDVIRRLLKLGSRRRAISLGRVLKDLATLLSAALPKLTELSHLLLFVHTADSMQKFAARLLGTCTFQLVTFMTTLEFDAEMAAFIRTQERLQVLHFSFGDLASPFIGSGPLPGICSTLETLGWTRLVPVGLVREFTENCPISGIHVHLDIETESIADLLDIGPSSKKITDATFTYLTDPTSKNLQEIAFQFPNIKHLVLNVRVMTEEITRELAPAFRCFENLEGITLSVYGPADRVLGMTLRRLLHQWFHECKTMHYLSLPHLGQGLAEKGWYNKVGATVGRQLIEDC</sequence>
<dbReference type="HOGENOM" id="CLU_711848_0_0_1"/>
<evidence type="ECO:0000313" key="2">
    <source>
        <dbReference type="Proteomes" id="UP000053424"/>
    </source>
</evidence>
<proteinExistence type="predicted"/>
<reference evidence="2" key="2">
    <citation type="submission" date="2015-01" db="EMBL/GenBank/DDBJ databases">
        <title>Evolutionary Origins and Diversification of the Mycorrhizal Mutualists.</title>
        <authorList>
            <consortium name="DOE Joint Genome Institute"/>
            <consortium name="Mycorrhizal Genomics Consortium"/>
            <person name="Kohler A."/>
            <person name="Kuo A."/>
            <person name="Nagy L.G."/>
            <person name="Floudas D."/>
            <person name="Copeland A."/>
            <person name="Barry K.W."/>
            <person name="Cichocki N."/>
            <person name="Veneault-Fourrey C."/>
            <person name="LaButti K."/>
            <person name="Lindquist E.A."/>
            <person name="Lipzen A."/>
            <person name="Lundell T."/>
            <person name="Morin E."/>
            <person name="Murat C."/>
            <person name="Riley R."/>
            <person name="Ohm R."/>
            <person name="Sun H."/>
            <person name="Tunlid A."/>
            <person name="Henrissat B."/>
            <person name="Grigoriev I.V."/>
            <person name="Hibbett D.S."/>
            <person name="Martin F."/>
        </authorList>
    </citation>
    <scope>NUCLEOTIDE SEQUENCE [LARGE SCALE GENOMIC DNA]</scope>
    <source>
        <strain evidence="2">h7</strain>
    </source>
</reference>
<dbReference type="InterPro" id="IPR032675">
    <property type="entry name" value="LRR_dom_sf"/>
</dbReference>
<gene>
    <name evidence="1" type="ORF">M413DRAFT_27574</name>
</gene>
<evidence type="ECO:0000313" key="1">
    <source>
        <dbReference type="EMBL" id="KIM42049.1"/>
    </source>
</evidence>
<dbReference type="Proteomes" id="UP000053424">
    <property type="component" value="Unassembled WGS sequence"/>
</dbReference>
<name>A0A0C3CCS8_HEBCY</name>
<dbReference type="Gene3D" id="3.80.10.10">
    <property type="entry name" value="Ribonuclease Inhibitor"/>
    <property type="match status" value="1"/>
</dbReference>
<accession>A0A0C3CCS8</accession>
<dbReference type="AlphaFoldDB" id="A0A0C3CCS8"/>
<dbReference type="SUPFAM" id="SSF52047">
    <property type="entry name" value="RNI-like"/>
    <property type="match status" value="1"/>
</dbReference>
<protein>
    <recommendedName>
        <fullName evidence="3">F-box domain-containing protein</fullName>
    </recommendedName>
</protein>
<organism evidence="1 2">
    <name type="scientific">Hebeloma cylindrosporum</name>
    <dbReference type="NCBI Taxonomy" id="76867"/>
    <lineage>
        <taxon>Eukaryota</taxon>
        <taxon>Fungi</taxon>
        <taxon>Dikarya</taxon>
        <taxon>Basidiomycota</taxon>
        <taxon>Agaricomycotina</taxon>
        <taxon>Agaricomycetes</taxon>
        <taxon>Agaricomycetidae</taxon>
        <taxon>Agaricales</taxon>
        <taxon>Agaricineae</taxon>
        <taxon>Hymenogastraceae</taxon>
        <taxon>Hebeloma</taxon>
    </lineage>
</organism>